<evidence type="ECO:0000256" key="7">
    <source>
        <dbReference type="ARBA" id="ARBA00023136"/>
    </source>
</evidence>
<keyword evidence="4 8" id="KW-0812">Transmembrane</keyword>
<feature type="transmembrane region" description="Helical" evidence="8">
    <location>
        <begin position="198"/>
        <end position="216"/>
    </location>
</feature>
<dbReference type="GO" id="GO:0005886">
    <property type="term" value="C:plasma membrane"/>
    <property type="evidence" value="ECO:0007669"/>
    <property type="project" value="UniProtKB-SubCell"/>
</dbReference>
<comment type="caution">
    <text evidence="9">The sequence shown here is derived from an EMBL/GenBank/DDBJ whole genome shotgun (WGS) entry which is preliminary data.</text>
</comment>
<dbReference type="RefSeq" id="WP_189533627.1">
    <property type="nucleotide sequence ID" value="NZ_BMYX01000009.1"/>
</dbReference>
<dbReference type="EMBL" id="BMYX01000009">
    <property type="protein sequence ID" value="GGY15663.1"/>
    <property type="molecule type" value="Genomic_DNA"/>
</dbReference>
<keyword evidence="5" id="KW-0378">Hydrolase</keyword>
<evidence type="ECO:0000313" key="9">
    <source>
        <dbReference type="EMBL" id="GGY15663.1"/>
    </source>
</evidence>
<keyword evidence="2" id="KW-1003">Cell membrane</keyword>
<dbReference type="InterPro" id="IPR019127">
    <property type="entry name" value="Exosortase"/>
</dbReference>
<feature type="transmembrane region" description="Helical" evidence="8">
    <location>
        <begin position="228"/>
        <end position="254"/>
    </location>
</feature>
<evidence type="ECO:0000256" key="4">
    <source>
        <dbReference type="ARBA" id="ARBA00022692"/>
    </source>
</evidence>
<comment type="subcellular location">
    <subcellularLocation>
        <location evidence="1">Cell membrane</location>
        <topology evidence="1">Multi-pass membrane protein</topology>
    </subcellularLocation>
</comment>
<evidence type="ECO:0000256" key="6">
    <source>
        <dbReference type="ARBA" id="ARBA00022989"/>
    </source>
</evidence>
<evidence type="ECO:0000313" key="10">
    <source>
        <dbReference type="Proteomes" id="UP000645257"/>
    </source>
</evidence>
<dbReference type="NCBIfam" id="TIGR02602">
    <property type="entry name" value="8TM_EpsH"/>
    <property type="match status" value="1"/>
</dbReference>
<dbReference type="NCBIfam" id="TIGR04178">
    <property type="entry name" value="exo_archaeo"/>
    <property type="match status" value="1"/>
</dbReference>
<feature type="transmembrane region" description="Helical" evidence="8">
    <location>
        <begin position="107"/>
        <end position="126"/>
    </location>
</feature>
<feature type="transmembrane region" description="Helical" evidence="8">
    <location>
        <begin position="132"/>
        <end position="150"/>
    </location>
</feature>
<protein>
    <submittedName>
        <fullName evidence="9">Exosortase</fullName>
    </submittedName>
</protein>
<dbReference type="Proteomes" id="UP000645257">
    <property type="component" value="Unassembled WGS sequence"/>
</dbReference>
<dbReference type="InterPro" id="IPR013426">
    <property type="entry name" value="EpsH-like"/>
</dbReference>
<feature type="transmembrane region" description="Helical" evidence="8">
    <location>
        <begin position="266"/>
        <end position="286"/>
    </location>
</feature>
<evidence type="ECO:0000256" key="5">
    <source>
        <dbReference type="ARBA" id="ARBA00022801"/>
    </source>
</evidence>
<sequence length="297" mass="32564">MNSENASLLEQVRRELAPDGLIMRFLPLWVALALVMGPTYYGIIVSSLSPTGQGHEPIVMGILIWLFWSRKAELASGAGASGRWVAWLIGAAGVLLYVVGRSQAISTIEVPGHILIATALVLHFTGWKGMRAVWFPLLFWLVLVPLPGVLTDPLTRSLKMLVSQMAETILYALGYPIARSGVILNIGQYQLLVADACSGLNSIFVLSAMGMLYLYLAGHRNVMRNIVMLLLILPLAVVANWIRVMALILITYYLGDEAGQGFVHEFAGLVLFAVALLLFFTSDMLLGRVMKERKHGD</sequence>
<proteinExistence type="predicted"/>
<reference evidence="9" key="1">
    <citation type="journal article" date="2014" name="Int. J. Syst. Evol. Microbiol.">
        <title>Complete genome sequence of Corynebacterium casei LMG S-19264T (=DSM 44701T), isolated from a smear-ripened cheese.</title>
        <authorList>
            <consortium name="US DOE Joint Genome Institute (JGI-PGF)"/>
            <person name="Walter F."/>
            <person name="Albersmeier A."/>
            <person name="Kalinowski J."/>
            <person name="Ruckert C."/>
        </authorList>
    </citation>
    <scope>NUCLEOTIDE SEQUENCE</scope>
    <source>
        <strain evidence="9">KCTC 32182</strain>
    </source>
</reference>
<evidence type="ECO:0000256" key="3">
    <source>
        <dbReference type="ARBA" id="ARBA00022670"/>
    </source>
</evidence>
<accession>A0A918P397</accession>
<evidence type="ECO:0000256" key="1">
    <source>
        <dbReference type="ARBA" id="ARBA00004651"/>
    </source>
</evidence>
<dbReference type="InterPro" id="IPR026392">
    <property type="entry name" value="Exo/Archaeosortase_dom"/>
</dbReference>
<keyword evidence="10" id="KW-1185">Reference proteome</keyword>
<gene>
    <name evidence="9" type="ORF">GCM10011289_18730</name>
</gene>
<dbReference type="Pfam" id="PF09721">
    <property type="entry name" value="Exosortase_EpsH"/>
    <property type="match status" value="1"/>
</dbReference>
<feature type="transmembrane region" description="Helical" evidence="8">
    <location>
        <begin position="170"/>
        <end position="192"/>
    </location>
</feature>
<evidence type="ECO:0000256" key="2">
    <source>
        <dbReference type="ARBA" id="ARBA00022475"/>
    </source>
</evidence>
<feature type="transmembrane region" description="Helical" evidence="8">
    <location>
        <begin position="21"/>
        <end position="43"/>
    </location>
</feature>
<organism evidence="9 10">
    <name type="scientific">Paludibacterium paludis</name>
    <dbReference type="NCBI Taxonomy" id="1225769"/>
    <lineage>
        <taxon>Bacteria</taxon>
        <taxon>Pseudomonadati</taxon>
        <taxon>Pseudomonadota</taxon>
        <taxon>Betaproteobacteria</taxon>
        <taxon>Neisseriales</taxon>
        <taxon>Chromobacteriaceae</taxon>
        <taxon>Paludibacterium</taxon>
    </lineage>
</organism>
<keyword evidence="3" id="KW-0645">Protease</keyword>
<dbReference type="GO" id="GO:0008233">
    <property type="term" value="F:peptidase activity"/>
    <property type="evidence" value="ECO:0007669"/>
    <property type="project" value="UniProtKB-KW"/>
</dbReference>
<feature type="transmembrane region" description="Helical" evidence="8">
    <location>
        <begin position="84"/>
        <end position="100"/>
    </location>
</feature>
<dbReference type="GO" id="GO:0006508">
    <property type="term" value="P:proteolysis"/>
    <property type="evidence" value="ECO:0007669"/>
    <property type="project" value="UniProtKB-KW"/>
</dbReference>
<keyword evidence="7 8" id="KW-0472">Membrane</keyword>
<dbReference type="AlphaFoldDB" id="A0A918P397"/>
<dbReference type="InterPro" id="IPR017544">
    <property type="entry name" value="Exosortase-2"/>
</dbReference>
<dbReference type="NCBIfam" id="TIGR03113">
    <property type="entry name" value="exosort_XrtB"/>
    <property type="match status" value="1"/>
</dbReference>
<evidence type="ECO:0000256" key="8">
    <source>
        <dbReference type="SAM" id="Phobius"/>
    </source>
</evidence>
<name>A0A918P397_9NEIS</name>
<keyword evidence="6 8" id="KW-1133">Transmembrane helix</keyword>
<reference evidence="9" key="2">
    <citation type="submission" date="2020-09" db="EMBL/GenBank/DDBJ databases">
        <authorList>
            <person name="Sun Q."/>
            <person name="Kim S."/>
        </authorList>
    </citation>
    <scope>NUCLEOTIDE SEQUENCE</scope>
    <source>
        <strain evidence="9">KCTC 32182</strain>
    </source>
</reference>